<dbReference type="EMBL" id="CP031376">
    <property type="protein sequence ID" value="AXK51234.1"/>
    <property type="molecule type" value="Genomic_DNA"/>
</dbReference>
<dbReference type="NCBIfam" id="NF038029">
    <property type="entry name" value="LP_plasma"/>
    <property type="match status" value="1"/>
</dbReference>
<dbReference type="Pfam" id="PF05215">
    <property type="entry name" value="Spiralin"/>
    <property type="match status" value="1"/>
</dbReference>
<sequence>MKKLLGLLAAFSLTASAGSAVVACGGDTVKQATADVRVTYKPKNAEDKDKIEKIIKETKMEFEIPKLKEDKHNQVAVEGFVDDKLESNKELDALLEYFEIEDTEYKLEDGEFDVTVTAKYTIGKFDLKMFTADNFDLGELADAKPETIKAQIDKLFKEIIPFAYFSEDYLKEIEVTDVKDGVATVKATKNSKLVQGEGKVSFTVKESGTVDPEPQPEPQPEPEPEGQE</sequence>
<gene>
    <name evidence="3" type="ORF">SALLE_v1c05600</name>
</gene>
<accession>A0A345Z3Q5</accession>
<evidence type="ECO:0000256" key="1">
    <source>
        <dbReference type="SAM" id="MobiDB-lite"/>
    </source>
</evidence>
<evidence type="ECO:0000313" key="4">
    <source>
        <dbReference type="Proteomes" id="UP000254792"/>
    </source>
</evidence>
<reference evidence="3 4" key="1">
    <citation type="submission" date="2018-07" db="EMBL/GenBank/DDBJ databases">
        <title>Complete genome sequence of Spiroplasma alleghenense PLHS-1 (ATCC 51752).</title>
        <authorList>
            <person name="Chou L."/>
            <person name="Lee T.-Y."/>
            <person name="Tsai Y.-M."/>
            <person name="Kuo C.-H."/>
        </authorList>
    </citation>
    <scope>NUCLEOTIDE SEQUENCE [LARGE SCALE GENOMIC DNA]</scope>
    <source>
        <strain evidence="3 4">PLHS-1</strain>
    </source>
</reference>
<dbReference type="KEGG" id="salx:SALLE_v1c05600"/>
<evidence type="ECO:0000313" key="3">
    <source>
        <dbReference type="EMBL" id="AXK51234.1"/>
    </source>
</evidence>
<dbReference type="AlphaFoldDB" id="A0A345Z3Q5"/>
<keyword evidence="2" id="KW-0732">Signal</keyword>
<feature type="signal peptide" evidence="2">
    <location>
        <begin position="1"/>
        <end position="17"/>
    </location>
</feature>
<feature type="region of interest" description="Disordered" evidence="1">
    <location>
        <begin position="203"/>
        <end position="228"/>
    </location>
</feature>
<dbReference type="InterPro" id="IPR054816">
    <property type="entry name" value="Lipoprotein_mollicutes-type_CS"/>
</dbReference>
<evidence type="ECO:0000256" key="2">
    <source>
        <dbReference type="SAM" id="SignalP"/>
    </source>
</evidence>
<dbReference type="Proteomes" id="UP000254792">
    <property type="component" value="Chromosome"/>
</dbReference>
<dbReference type="InterPro" id="IPR007880">
    <property type="entry name" value="Spiralin"/>
</dbReference>
<dbReference type="PROSITE" id="PS51257">
    <property type="entry name" value="PROKAR_LIPOPROTEIN"/>
    <property type="match status" value="1"/>
</dbReference>
<dbReference type="RefSeq" id="WP_115558143.1">
    <property type="nucleotide sequence ID" value="NZ_CP031376.1"/>
</dbReference>
<evidence type="ECO:0008006" key="5">
    <source>
        <dbReference type="Google" id="ProtNLM"/>
    </source>
</evidence>
<proteinExistence type="predicted"/>
<feature type="chain" id="PRO_5016700211" description="Lipoprotein" evidence="2">
    <location>
        <begin position="18"/>
        <end position="228"/>
    </location>
</feature>
<keyword evidence="4" id="KW-1185">Reference proteome</keyword>
<dbReference type="GO" id="GO:0016020">
    <property type="term" value="C:membrane"/>
    <property type="evidence" value="ECO:0007669"/>
    <property type="project" value="InterPro"/>
</dbReference>
<protein>
    <recommendedName>
        <fullName evidence="5">Lipoprotein</fullName>
    </recommendedName>
</protein>
<name>A0A345Z3Q5_9MOLU</name>
<organism evidence="3 4">
    <name type="scientific">Spiroplasma alleghenense</name>
    <dbReference type="NCBI Taxonomy" id="216931"/>
    <lineage>
        <taxon>Bacteria</taxon>
        <taxon>Bacillati</taxon>
        <taxon>Mycoplasmatota</taxon>
        <taxon>Mollicutes</taxon>
        <taxon>Entomoplasmatales</taxon>
        <taxon>Spiroplasmataceae</taxon>
        <taxon>Spiroplasma</taxon>
    </lineage>
</organism>